<keyword evidence="6 11" id="KW-0812">Transmembrane</keyword>
<organism evidence="13 14">
    <name type="scientific">Peptostreptococcus russellii</name>
    <dbReference type="NCBI Taxonomy" id="215200"/>
    <lineage>
        <taxon>Bacteria</taxon>
        <taxon>Bacillati</taxon>
        <taxon>Bacillota</taxon>
        <taxon>Clostridia</taxon>
        <taxon>Peptostreptococcales</taxon>
        <taxon>Peptostreptococcaceae</taxon>
        <taxon>Peptostreptococcus</taxon>
    </lineage>
</organism>
<proteinExistence type="predicted"/>
<evidence type="ECO:0000256" key="2">
    <source>
        <dbReference type="ARBA" id="ARBA00004651"/>
    </source>
</evidence>
<name>A0A1H8JD57_9FIRM</name>
<keyword evidence="14" id="KW-1185">Reference proteome</keyword>
<evidence type="ECO:0000256" key="9">
    <source>
        <dbReference type="ARBA" id="ARBA00023012"/>
    </source>
</evidence>
<accession>A0A1H8JD57</accession>
<feature type="transmembrane region" description="Helical" evidence="11">
    <location>
        <begin position="12"/>
        <end position="32"/>
    </location>
</feature>
<gene>
    <name evidence="13" type="ORF">SAMN05216454_11315</name>
</gene>
<dbReference type="AlphaFoldDB" id="A0A1H8JD57"/>
<dbReference type="Gene3D" id="3.30.565.10">
    <property type="entry name" value="Histidine kinase-like ATPase, C-terminal domain"/>
    <property type="match status" value="1"/>
</dbReference>
<feature type="transmembrane region" description="Helical" evidence="11">
    <location>
        <begin position="38"/>
        <end position="61"/>
    </location>
</feature>
<dbReference type="GO" id="GO:0005886">
    <property type="term" value="C:plasma membrane"/>
    <property type="evidence" value="ECO:0007669"/>
    <property type="project" value="UniProtKB-SubCell"/>
</dbReference>
<dbReference type="PANTHER" id="PTHR45453:SF2">
    <property type="entry name" value="HISTIDINE KINASE"/>
    <property type="match status" value="1"/>
</dbReference>
<evidence type="ECO:0000313" key="14">
    <source>
        <dbReference type="Proteomes" id="UP000199512"/>
    </source>
</evidence>
<dbReference type="InterPro" id="IPR005467">
    <property type="entry name" value="His_kinase_dom"/>
</dbReference>
<keyword evidence="10 11" id="KW-0472">Membrane</keyword>
<dbReference type="GO" id="GO:0000155">
    <property type="term" value="F:phosphorelay sensor kinase activity"/>
    <property type="evidence" value="ECO:0007669"/>
    <property type="project" value="TreeGrafter"/>
</dbReference>
<evidence type="ECO:0000256" key="8">
    <source>
        <dbReference type="ARBA" id="ARBA00022989"/>
    </source>
</evidence>
<evidence type="ECO:0000256" key="3">
    <source>
        <dbReference type="ARBA" id="ARBA00012438"/>
    </source>
</evidence>
<comment type="subcellular location">
    <subcellularLocation>
        <location evidence="2">Cell membrane</location>
        <topology evidence="2">Multi-pass membrane protein</topology>
    </subcellularLocation>
</comment>
<keyword evidence="5" id="KW-0808">Transferase</keyword>
<dbReference type="InterPro" id="IPR003594">
    <property type="entry name" value="HATPase_dom"/>
</dbReference>
<dbReference type="InterPro" id="IPR036890">
    <property type="entry name" value="HATPase_C_sf"/>
</dbReference>
<keyword evidence="9" id="KW-0902">Two-component regulatory system</keyword>
<dbReference type="Pfam" id="PF02518">
    <property type="entry name" value="HATPase_c"/>
    <property type="match status" value="1"/>
</dbReference>
<evidence type="ECO:0000256" key="1">
    <source>
        <dbReference type="ARBA" id="ARBA00000085"/>
    </source>
</evidence>
<dbReference type="GO" id="GO:0016036">
    <property type="term" value="P:cellular response to phosphate starvation"/>
    <property type="evidence" value="ECO:0007669"/>
    <property type="project" value="TreeGrafter"/>
</dbReference>
<dbReference type="RefSeq" id="WP_091975893.1">
    <property type="nucleotide sequence ID" value="NZ_FODF01000013.1"/>
</dbReference>
<dbReference type="PANTHER" id="PTHR45453">
    <property type="entry name" value="PHOSPHATE REGULON SENSOR PROTEIN PHOR"/>
    <property type="match status" value="1"/>
</dbReference>
<reference evidence="13 14" key="1">
    <citation type="submission" date="2016-10" db="EMBL/GenBank/DDBJ databases">
        <authorList>
            <person name="de Groot N.N."/>
        </authorList>
    </citation>
    <scope>NUCLEOTIDE SEQUENCE [LARGE SCALE GENOMIC DNA]</scope>
    <source>
        <strain evidence="13 14">Calf135</strain>
    </source>
</reference>
<evidence type="ECO:0000256" key="10">
    <source>
        <dbReference type="ARBA" id="ARBA00023136"/>
    </source>
</evidence>
<keyword evidence="4" id="KW-1003">Cell membrane</keyword>
<evidence type="ECO:0000313" key="13">
    <source>
        <dbReference type="EMBL" id="SEN78734.1"/>
    </source>
</evidence>
<keyword evidence="7 13" id="KW-0418">Kinase</keyword>
<dbReference type="GO" id="GO:0004721">
    <property type="term" value="F:phosphoprotein phosphatase activity"/>
    <property type="evidence" value="ECO:0007669"/>
    <property type="project" value="TreeGrafter"/>
</dbReference>
<evidence type="ECO:0000259" key="12">
    <source>
        <dbReference type="PROSITE" id="PS50109"/>
    </source>
</evidence>
<evidence type="ECO:0000256" key="7">
    <source>
        <dbReference type="ARBA" id="ARBA00022777"/>
    </source>
</evidence>
<dbReference type="STRING" id="215200.SAMN05216454_11315"/>
<evidence type="ECO:0000256" key="6">
    <source>
        <dbReference type="ARBA" id="ARBA00022692"/>
    </source>
</evidence>
<comment type="catalytic activity">
    <reaction evidence="1">
        <text>ATP + protein L-histidine = ADP + protein N-phospho-L-histidine.</text>
        <dbReference type="EC" id="2.7.13.3"/>
    </reaction>
</comment>
<evidence type="ECO:0000256" key="5">
    <source>
        <dbReference type="ARBA" id="ARBA00022679"/>
    </source>
</evidence>
<evidence type="ECO:0000256" key="4">
    <source>
        <dbReference type="ARBA" id="ARBA00022475"/>
    </source>
</evidence>
<dbReference type="Proteomes" id="UP000199512">
    <property type="component" value="Unassembled WGS sequence"/>
</dbReference>
<dbReference type="SUPFAM" id="SSF55874">
    <property type="entry name" value="ATPase domain of HSP90 chaperone/DNA topoisomerase II/histidine kinase"/>
    <property type="match status" value="1"/>
</dbReference>
<protein>
    <recommendedName>
        <fullName evidence="3">histidine kinase</fullName>
        <ecNumber evidence="3">2.7.13.3</ecNumber>
    </recommendedName>
</protein>
<dbReference type="InterPro" id="IPR050351">
    <property type="entry name" value="BphY/WalK/GraS-like"/>
</dbReference>
<dbReference type="EMBL" id="FODF01000013">
    <property type="protein sequence ID" value="SEN78734.1"/>
    <property type="molecule type" value="Genomic_DNA"/>
</dbReference>
<dbReference type="SMART" id="SM00387">
    <property type="entry name" value="HATPase_c"/>
    <property type="match status" value="1"/>
</dbReference>
<feature type="domain" description="Histidine kinase" evidence="12">
    <location>
        <begin position="98"/>
        <end position="297"/>
    </location>
</feature>
<dbReference type="OrthoDB" id="9780487at2"/>
<sequence>MGKIKGALKKEAGIIFISITVLLIFAGVFKINDYDMKVYFMAMEIFIFVLIIYILISILYYKQEENLKSKIESLEIEKKMIIDSSIEEKNSVYEYFLLWIHQIKTPITAAKLLVDREEISPAEIKKQIFYIEDYTNMALNFLKISNKEADMDITEIDLDKVVKNVIKKYSILFISDRITLKYDKIEEKVVSDTKWLSILLEQIVSNAIKYSQGGEVEIRFHKFENCLEIRDTGIGIRAEDIPKIFDRGYSGFNGRMNQKSSGIGLFLASEIAKKLSIDIKVDSKLSKGSSFRLYFKA</sequence>
<dbReference type="EC" id="2.7.13.3" evidence="3"/>
<evidence type="ECO:0000256" key="11">
    <source>
        <dbReference type="SAM" id="Phobius"/>
    </source>
</evidence>
<keyword evidence="8 11" id="KW-1133">Transmembrane helix</keyword>
<dbReference type="PROSITE" id="PS50109">
    <property type="entry name" value="HIS_KIN"/>
    <property type="match status" value="1"/>
</dbReference>